<accession>A0ABP9RJ21</accession>
<name>A0ABP9RJ21_9GAMM</name>
<gene>
    <name evidence="1" type="ORF">GCM10023342_28340</name>
</gene>
<organism evidence="1 2">
    <name type="scientific">Modicisalibacter zincidurans</name>
    <dbReference type="NCBI Taxonomy" id="1178777"/>
    <lineage>
        <taxon>Bacteria</taxon>
        <taxon>Pseudomonadati</taxon>
        <taxon>Pseudomonadota</taxon>
        <taxon>Gammaproteobacteria</taxon>
        <taxon>Oceanospirillales</taxon>
        <taxon>Halomonadaceae</taxon>
        <taxon>Modicisalibacter</taxon>
    </lineage>
</organism>
<dbReference type="EMBL" id="BAABKI010000028">
    <property type="protein sequence ID" value="GAA5178294.1"/>
    <property type="molecule type" value="Genomic_DNA"/>
</dbReference>
<comment type="caution">
    <text evidence="1">The sequence shown here is derived from an EMBL/GenBank/DDBJ whole genome shotgun (WGS) entry which is preliminary data.</text>
</comment>
<dbReference type="RefSeq" id="WP_422723635.1">
    <property type="nucleotide sequence ID" value="NZ_BAABKI010000028.1"/>
</dbReference>
<evidence type="ECO:0000313" key="2">
    <source>
        <dbReference type="Proteomes" id="UP001500074"/>
    </source>
</evidence>
<keyword evidence="2" id="KW-1185">Reference proteome</keyword>
<sequence length="41" mass="4937">MELRYLAKTARHSRRDTTARYLHAEADEWRQQIAAHRLGEQ</sequence>
<proteinExistence type="predicted"/>
<evidence type="ECO:0008006" key="3">
    <source>
        <dbReference type="Google" id="ProtNLM"/>
    </source>
</evidence>
<reference evidence="2" key="1">
    <citation type="journal article" date="2019" name="Int. J. Syst. Evol. Microbiol.">
        <title>The Global Catalogue of Microorganisms (GCM) 10K type strain sequencing project: providing services to taxonomists for standard genome sequencing and annotation.</title>
        <authorList>
            <consortium name="The Broad Institute Genomics Platform"/>
            <consortium name="The Broad Institute Genome Sequencing Center for Infectious Disease"/>
            <person name="Wu L."/>
            <person name="Ma J."/>
        </authorList>
    </citation>
    <scope>NUCLEOTIDE SEQUENCE [LARGE SCALE GENOMIC DNA]</scope>
    <source>
        <strain evidence="2">JCM 18472</strain>
    </source>
</reference>
<dbReference type="Proteomes" id="UP001500074">
    <property type="component" value="Unassembled WGS sequence"/>
</dbReference>
<protein>
    <recommendedName>
        <fullName evidence="3">Integrase</fullName>
    </recommendedName>
</protein>
<evidence type="ECO:0000313" key="1">
    <source>
        <dbReference type="EMBL" id="GAA5178294.1"/>
    </source>
</evidence>